<dbReference type="InterPro" id="IPR000177">
    <property type="entry name" value="Apple"/>
</dbReference>
<evidence type="ECO:0000259" key="4">
    <source>
        <dbReference type="SMART" id="SM00223"/>
    </source>
</evidence>
<feature type="region of interest" description="Disordered" evidence="3">
    <location>
        <begin position="432"/>
        <end position="527"/>
    </location>
</feature>
<sequence>MEGAAARPREAPAAPSYVAVAASPEDGGVAAPCPQGRPGRSCPGRPAPWAAAALALAAGACWAGGAARRGRSGGALPARTRAAGPSLTASLKEEENLPVPEGGEMEEGVEYKVEGGWFMQMDHIPNANLCMALCQAQPKCDTFTWVKDALDDGCPSQCWLKGGEPSYTEEKKGVVSGRPPPRRALPKLPVAKGGPTLFCWALTMPEGNEPDLLRWQAERNAGPFACEEVALYSKEEVDIGCYKTRVIESDMKCKNGGDSGTALNSWIFIAAWLAVVEDGDYKKADWTVKADPDAVFFADRLKAVVSNYEGTGYLSNCKFGLHGPIEVFSRAAIEALHEDYQKSWDKKSPGSCVEGLHFEEWGEDMFIDQCLNKVLKVGEPPVEPMLMCEDHCDCKGWWWCPASDSQRVSFHPFKSPEDYKNCLANALDGPLASEADDVKPDGDSCGQGGGGNDDAEDEDEDDAAEEDNAEASSTSVSREAGGDGGPPPAPTERPTAPAGAASSPLPPASFGGGTPVEDDEREPDAAT</sequence>
<organism evidence="5 6">
    <name type="scientific">Prorocentrum cordatum</name>
    <dbReference type="NCBI Taxonomy" id="2364126"/>
    <lineage>
        <taxon>Eukaryota</taxon>
        <taxon>Sar</taxon>
        <taxon>Alveolata</taxon>
        <taxon>Dinophyceae</taxon>
        <taxon>Prorocentrales</taxon>
        <taxon>Prorocentraceae</taxon>
        <taxon>Prorocentrum</taxon>
    </lineage>
</organism>
<evidence type="ECO:0000313" key="6">
    <source>
        <dbReference type="Proteomes" id="UP001189429"/>
    </source>
</evidence>
<evidence type="ECO:0000313" key="5">
    <source>
        <dbReference type="EMBL" id="CAK0906475.1"/>
    </source>
</evidence>
<dbReference type="Gene3D" id="3.50.4.10">
    <property type="entry name" value="Hepatocyte Growth Factor"/>
    <property type="match status" value="1"/>
</dbReference>
<accession>A0ABN9Y6P5</accession>
<feature type="region of interest" description="Disordered" evidence="3">
    <location>
        <begin position="70"/>
        <end position="89"/>
    </location>
</feature>
<feature type="compositionally biased region" description="Acidic residues" evidence="3">
    <location>
        <begin position="453"/>
        <end position="469"/>
    </location>
</feature>
<comment type="caution">
    <text evidence="5">The sequence shown here is derived from an EMBL/GenBank/DDBJ whole genome shotgun (WGS) entry which is preliminary data.</text>
</comment>
<feature type="compositionally biased region" description="Acidic residues" evidence="3">
    <location>
        <begin position="516"/>
        <end position="527"/>
    </location>
</feature>
<dbReference type="SUPFAM" id="SSF57414">
    <property type="entry name" value="Hairpin loop containing domain-like"/>
    <property type="match status" value="1"/>
</dbReference>
<keyword evidence="1" id="KW-0677">Repeat</keyword>
<dbReference type="InterPro" id="IPR003609">
    <property type="entry name" value="Pan_app"/>
</dbReference>
<name>A0ABN9Y6P5_9DINO</name>
<evidence type="ECO:0000256" key="2">
    <source>
        <dbReference type="ARBA" id="ARBA00023157"/>
    </source>
</evidence>
<evidence type="ECO:0000256" key="1">
    <source>
        <dbReference type="ARBA" id="ARBA00022737"/>
    </source>
</evidence>
<proteinExistence type="predicted"/>
<keyword evidence="2" id="KW-1015">Disulfide bond</keyword>
<dbReference type="Proteomes" id="UP001189429">
    <property type="component" value="Unassembled WGS sequence"/>
</dbReference>
<keyword evidence="6" id="KW-1185">Reference proteome</keyword>
<evidence type="ECO:0000256" key="3">
    <source>
        <dbReference type="SAM" id="MobiDB-lite"/>
    </source>
</evidence>
<gene>
    <name evidence="5" type="ORF">PCOR1329_LOCUS81770</name>
</gene>
<feature type="compositionally biased region" description="Low complexity" evidence="3">
    <location>
        <begin position="492"/>
        <end position="503"/>
    </location>
</feature>
<feature type="domain" description="Apple" evidence="4">
    <location>
        <begin position="105"/>
        <end position="183"/>
    </location>
</feature>
<dbReference type="Pfam" id="PF14295">
    <property type="entry name" value="PAN_4"/>
    <property type="match status" value="1"/>
</dbReference>
<protein>
    <recommendedName>
        <fullName evidence="4">Apple domain-containing protein</fullName>
    </recommendedName>
</protein>
<dbReference type="SMART" id="SM00223">
    <property type="entry name" value="APPLE"/>
    <property type="match status" value="1"/>
</dbReference>
<dbReference type="EMBL" id="CAUYUJ010021694">
    <property type="protein sequence ID" value="CAK0906475.1"/>
    <property type="molecule type" value="Genomic_DNA"/>
</dbReference>
<reference evidence="5" key="1">
    <citation type="submission" date="2023-10" db="EMBL/GenBank/DDBJ databases">
        <authorList>
            <person name="Chen Y."/>
            <person name="Shah S."/>
            <person name="Dougan E. K."/>
            <person name="Thang M."/>
            <person name="Chan C."/>
        </authorList>
    </citation>
    <scope>NUCLEOTIDE SEQUENCE [LARGE SCALE GENOMIC DNA]</scope>
</reference>